<evidence type="ECO:0000256" key="1">
    <source>
        <dbReference type="SAM" id="MobiDB-lite"/>
    </source>
</evidence>
<protein>
    <recommendedName>
        <fullName evidence="2">F-box domain-containing protein</fullName>
    </recommendedName>
</protein>
<sequence>MEVAPALPFPTHTTTYEAPPTAYMPHNLEENPMRVQHRNTSVKLDALRLLRGRLHVVPSNAFKTTLVLHRGDVDREANPSGGLARLGSMESLVLDFLDAQDLVLRASMVCHRWTSLCRQDGLWEKFMTTPVEGYPLRLLLSLPPQPSIMPNIQVYMLFRLSGLGDGPLLGRALDNIHAEHTIDESTPPDGNEPLATLHLLETTSVVSIHVQRVQLHREDRADLVLRPLSSMENSLFDEDFTGSCLSLRSWLRRWTATTPPPPPASTDVLRSLLHQLLHGLVALEASGLTHHKVSIRTIALHPIKTLEPNGSPAVDQILADHDDHGTMAVPLLQVAGHAFIKRLPPRRDPGVQGAAPPLNLHHMDESFHNRFWTCMKKPRGDGGLRRHALDDDEGLRDSAPSPPLIMLVSFMHCVLDICSRGRWVTADAPLVDLTVAPPPNPPNVASPRSLWRTLRQPTASLLPDCRAMLQCAAHLVYTGAPSMAPLLRHPYFDRPTTGDSVLPVDADDAVDSHTFMESINQWYAAELPRYMAAPQRVIESTQRRHFQFKDEASQSSTRRGKGRGKGMLLLPLSSHLVHPFLDGPLTSSQMALARYGSISAPRNATSRWLQSVAISQAGTLKRLDLSKCVDLSSRTILTSLNLFGEIEQLMVPKAMLREPTVDFVVAALAGGALTKLQGVETSFNMALAALESSYTVQLHILNGVLGRPDEIDGAVAA</sequence>
<feature type="domain" description="F-box" evidence="2">
    <location>
        <begin position="93"/>
        <end position="125"/>
    </location>
</feature>
<name>W4FYV8_APHAT</name>
<feature type="region of interest" description="Disordered" evidence="1">
    <location>
        <begin position="1"/>
        <end position="27"/>
    </location>
</feature>
<evidence type="ECO:0000313" key="3">
    <source>
        <dbReference type="EMBL" id="ETV72660.1"/>
    </source>
</evidence>
<dbReference type="GeneID" id="20814403"/>
<dbReference type="OrthoDB" id="2095648at2759"/>
<dbReference type="Gene3D" id="1.20.1280.50">
    <property type="match status" value="1"/>
</dbReference>
<dbReference type="SUPFAM" id="SSF81383">
    <property type="entry name" value="F-box domain"/>
    <property type="match status" value="1"/>
</dbReference>
<dbReference type="InterPro" id="IPR036047">
    <property type="entry name" value="F-box-like_dom_sf"/>
</dbReference>
<accession>W4FYV8</accession>
<gene>
    <name evidence="3" type="ORF">H257_12407</name>
</gene>
<organism evidence="3">
    <name type="scientific">Aphanomyces astaci</name>
    <name type="common">Crayfish plague agent</name>
    <dbReference type="NCBI Taxonomy" id="112090"/>
    <lineage>
        <taxon>Eukaryota</taxon>
        <taxon>Sar</taxon>
        <taxon>Stramenopiles</taxon>
        <taxon>Oomycota</taxon>
        <taxon>Saprolegniomycetes</taxon>
        <taxon>Saprolegniales</taxon>
        <taxon>Verrucalvaceae</taxon>
        <taxon>Aphanomyces</taxon>
    </lineage>
</organism>
<dbReference type="EMBL" id="KI913153">
    <property type="protein sequence ID" value="ETV72660.1"/>
    <property type="molecule type" value="Genomic_DNA"/>
</dbReference>
<proteinExistence type="predicted"/>
<dbReference type="VEuPathDB" id="FungiDB:H257_12407"/>
<dbReference type="InterPro" id="IPR001810">
    <property type="entry name" value="F-box_dom"/>
</dbReference>
<reference evidence="3" key="1">
    <citation type="submission" date="2013-12" db="EMBL/GenBank/DDBJ databases">
        <title>The Genome Sequence of Aphanomyces astaci APO3.</title>
        <authorList>
            <consortium name="The Broad Institute Genomics Platform"/>
            <person name="Russ C."/>
            <person name="Tyler B."/>
            <person name="van West P."/>
            <person name="Dieguez-Uribeondo J."/>
            <person name="Young S.K."/>
            <person name="Zeng Q."/>
            <person name="Gargeya S."/>
            <person name="Fitzgerald M."/>
            <person name="Abouelleil A."/>
            <person name="Alvarado L."/>
            <person name="Chapman S.B."/>
            <person name="Gainer-Dewar J."/>
            <person name="Goldberg J."/>
            <person name="Griggs A."/>
            <person name="Gujja S."/>
            <person name="Hansen M."/>
            <person name="Howarth C."/>
            <person name="Imamovic A."/>
            <person name="Ireland A."/>
            <person name="Larimer J."/>
            <person name="McCowan C."/>
            <person name="Murphy C."/>
            <person name="Pearson M."/>
            <person name="Poon T.W."/>
            <person name="Priest M."/>
            <person name="Roberts A."/>
            <person name="Saif S."/>
            <person name="Shea T."/>
            <person name="Sykes S."/>
            <person name="Wortman J."/>
            <person name="Nusbaum C."/>
            <person name="Birren B."/>
        </authorList>
    </citation>
    <scope>NUCLEOTIDE SEQUENCE [LARGE SCALE GENOMIC DNA]</scope>
    <source>
        <strain evidence="3">APO3</strain>
    </source>
</reference>
<dbReference type="Pfam" id="PF00646">
    <property type="entry name" value="F-box"/>
    <property type="match status" value="1"/>
</dbReference>
<dbReference type="AlphaFoldDB" id="W4FYV8"/>
<dbReference type="RefSeq" id="XP_009837888.1">
    <property type="nucleotide sequence ID" value="XM_009839586.1"/>
</dbReference>
<evidence type="ECO:0000259" key="2">
    <source>
        <dbReference type="Pfam" id="PF00646"/>
    </source>
</evidence>